<dbReference type="NCBIfam" id="TIGR04294">
    <property type="entry name" value="pre_pil_HX9DG"/>
    <property type="match status" value="1"/>
</dbReference>
<sequence length="339" mass="36924">MTVTTLTKTRCVVATDRSELPLRKTAGRQRTFATGFTLVELLVVIAIIGILVSLLLPAVQSAREAARRMSCQNNLKQLALATHMYNDVYRKIPPTVIGVTVGQSNGQPVNQAGLSGWAALLPFHEQGGMYDRLDLSKTAWDAPNDELVKQTPSIHLCPSMPVPEEDSGYSSYALSTGTEYYRNQSHNGAFVDAMNVFYGERVRAGVSESQARLHWTSIGDISGLDGTSNTLLMGEFGLQERDDSDLPFPYPGGGGSSAAQWAVSYPYSSTGTVRGIFNGTKVPIFDFHSWECFRSQHPGGAHFALSDGSVRFLSESVDSVALDRLANRRDGEVIEPSPW</sequence>
<dbReference type="Pfam" id="PF07963">
    <property type="entry name" value="N_methyl"/>
    <property type="match status" value="1"/>
</dbReference>
<dbReference type="NCBIfam" id="TIGR02532">
    <property type="entry name" value="IV_pilin_GFxxxE"/>
    <property type="match status" value="1"/>
</dbReference>
<evidence type="ECO:0000313" key="3">
    <source>
        <dbReference type="EMBL" id="TWT69295.1"/>
    </source>
</evidence>
<dbReference type="PANTHER" id="PTHR30093:SF2">
    <property type="entry name" value="TYPE II SECRETION SYSTEM PROTEIN H"/>
    <property type="match status" value="1"/>
</dbReference>
<evidence type="ECO:0000256" key="1">
    <source>
        <dbReference type="SAM" id="Phobius"/>
    </source>
</evidence>
<dbReference type="Proteomes" id="UP000317238">
    <property type="component" value="Unassembled WGS sequence"/>
</dbReference>
<dbReference type="InterPro" id="IPR012902">
    <property type="entry name" value="N_methyl_site"/>
</dbReference>
<proteinExistence type="predicted"/>
<name>A0A5C5Y4Q3_9PLAN</name>
<dbReference type="OrthoDB" id="263324at2"/>
<dbReference type="InterPro" id="IPR011453">
    <property type="entry name" value="DUF1559"/>
</dbReference>
<keyword evidence="1" id="KW-0472">Membrane</keyword>
<comment type="caution">
    <text evidence="3">The sequence shown here is derived from an EMBL/GenBank/DDBJ whole genome shotgun (WGS) entry which is preliminary data.</text>
</comment>
<reference evidence="3 4" key="1">
    <citation type="submission" date="2019-02" db="EMBL/GenBank/DDBJ databases">
        <title>Deep-cultivation of Planctomycetes and their phenomic and genomic characterization uncovers novel biology.</title>
        <authorList>
            <person name="Wiegand S."/>
            <person name="Jogler M."/>
            <person name="Boedeker C."/>
            <person name="Pinto D."/>
            <person name="Vollmers J."/>
            <person name="Rivas-Marin E."/>
            <person name="Kohn T."/>
            <person name="Peeters S.H."/>
            <person name="Heuer A."/>
            <person name="Rast P."/>
            <person name="Oberbeckmann S."/>
            <person name="Bunk B."/>
            <person name="Jeske O."/>
            <person name="Meyerdierks A."/>
            <person name="Storesund J.E."/>
            <person name="Kallscheuer N."/>
            <person name="Luecker S."/>
            <person name="Lage O.M."/>
            <person name="Pohl T."/>
            <person name="Merkel B.J."/>
            <person name="Hornburger P."/>
            <person name="Mueller R.-W."/>
            <person name="Bruemmer F."/>
            <person name="Labrenz M."/>
            <person name="Spormann A.M."/>
            <person name="Op Den Camp H."/>
            <person name="Overmann J."/>
            <person name="Amann R."/>
            <person name="Jetten M.S.M."/>
            <person name="Mascher T."/>
            <person name="Medema M.H."/>
            <person name="Devos D.P."/>
            <person name="Kaster A.-K."/>
            <person name="Ovreas L."/>
            <person name="Rohde M."/>
            <person name="Galperin M.Y."/>
            <person name="Jogler C."/>
        </authorList>
    </citation>
    <scope>NUCLEOTIDE SEQUENCE [LARGE SCALE GENOMIC DNA]</scope>
    <source>
        <strain evidence="3 4">Pan14r</strain>
    </source>
</reference>
<protein>
    <submittedName>
        <fullName evidence="3">Type II secretion system protein G</fullName>
    </submittedName>
</protein>
<gene>
    <name evidence="3" type="primary">xcpT_8</name>
    <name evidence="3" type="ORF">Pan14r_15800</name>
</gene>
<dbReference type="EMBL" id="SJPL01000001">
    <property type="protein sequence ID" value="TWT69295.1"/>
    <property type="molecule type" value="Genomic_DNA"/>
</dbReference>
<dbReference type="PANTHER" id="PTHR30093">
    <property type="entry name" value="GENERAL SECRETION PATHWAY PROTEIN G"/>
    <property type="match status" value="1"/>
</dbReference>
<accession>A0A5C5Y4Q3</accession>
<feature type="domain" description="DUF1559" evidence="2">
    <location>
        <begin position="60"/>
        <end position="318"/>
    </location>
</feature>
<keyword evidence="1" id="KW-0812">Transmembrane</keyword>
<dbReference type="PROSITE" id="PS00409">
    <property type="entry name" value="PROKAR_NTER_METHYL"/>
    <property type="match status" value="1"/>
</dbReference>
<dbReference type="InterPro" id="IPR045584">
    <property type="entry name" value="Pilin-like"/>
</dbReference>
<dbReference type="InterPro" id="IPR027558">
    <property type="entry name" value="Pre_pil_HX9DG_C"/>
</dbReference>
<feature type="transmembrane region" description="Helical" evidence="1">
    <location>
        <begin position="32"/>
        <end position="59"/>
    </location>
</feature>
<dbReference type="SUPFAM" id="SSF54523">
    <property type="entry name" value="Pili subunits"/>
    <property type="match status" value="1"/>
</dbReference>
<keyword evidence="1" id="KW-1133">Transmembrane helix</keyword>
<dbReference type="AlphaFoldDB" id="A0A5C5Y4Q3"/>
<organism evidence="3 4">
    <name type="scientific">Crateriforma conspicua</name>
    <dbReference type="NCBI Taxonomy" id="2527996"/>
    <lineage>
        <taxon>Bacteria</taxon>
        <taxon>Pseudomonadati</taxon>
        <taxon>Planctomycetota</taxon>
        <taxon>Planctomycetia</taxon>
        <taxon>Planctomycetales</taxon>
        <taxon>Planctomycetaceae</taxon>
        <taxon>Crateriforma</taxon>
    </lineage>
</organism>
<dbReference type="Pfam" id="PF07596">
    <property type="entry name" value="SBP_bac_10"/>
    <property type="match status" value="1"/>
</dbReference>
<evidence type="ECO:0000313" key="4">
    <source>
        <dbReference type="Proteomes" id="UP000317238"/>
    </source>
</evidence>
<dbReference type="Gene3D" id="3.30.700.10">
    <property type="entry name" value="Glycoprotein, Type 4 Pilin"/>
    <property type="match status" value="1"/>
</dbReference>
<evidence type="ECO:0000259" key="2">
    <source>
        <dbReference type="Pfam" id="PF07596"/>
    </source>
</evidence>
<keyword evidence="4" id="KW-1185">Reference proteome</keyword>